<evidence type="ECO:0000313" key="2">
    <source>
        <dbReference type="EMBL" id="QDE34554.1"/>
    </source>
</evidence>
<dbReference type="InterPro" id="IPR003615">
    <property type="entry name" value="HNH_nuc"/>
</dbReference>
<feature type="domain" description="HNH nuclease" evidence="1">
    <location>
        <begin position="330"/>
        <end position="382"/>
    </location>
</feature>
<protein>
    <submittedName>
        <fullName evidence="2">DUF222 domain-containing protein</fullName>
    </submittedName>
</protein>
<dbReference type="CDD" id="cd00085">
    <property type="entry name" value="HNHc"/>
    <property type="match status" value="1"/>
</dbReference>
<accession>A0A4Y5YPB4</accession>
<dbReference type="OrthoDB" id="3261064at2"/>
<dbReference type="SMART" id="SM00507">
    <property type="entry name" value="HNHc"/>
    <property type="match status" value="1"/>
</dbReference>
<dbReference type="Proteomes" id="UP000316125">
    <property type="component" value="Chromosome"/>
</dbReference>
<sequence length="430" mass="46017">MTALIDATVEQMGALGAVAEMLVEVDRTIGSLLAARDGLLALGSRIAVEAAEQAAEPSADGVDLAVRAVAAEFGAALRVSDRTVQRRMLDAELVVSRFPRVWQAQGAGLISAAHARVIVDAGMHLEDPGARSAYAGQMVDFAQTESPNRVGRMARRVADRFQPRSIDERHKDARRERGVWVKNRADGMAELSIFGPAALVHGALNRVTAIVKAAFAESSSDSRTPSAHDSRTLGQARCDVALDLLLTGAPAGHDTVDGMLAAITPTVTVTVPVLSLIGASSVPAELDGCIPIDIRTARLLAGMASGWDRILTHPITGALLAVDHYRPSVALKRHLRARDQRCRFPTCGYSARDGDLDHTRDHALGGATTADNLGVLCRRHHTLKHRTPWHVEHRNDGAFAWTSPTGQIYIDKPPAQNTTTVTEDDAPPPF</sequence>
<dbReference type="Pfam" id="PF02720">
    <property type="entry name" value="DUF222"/>
    <property type="match status" value="1"/>
</dbReference>
<evidence type="ECO:0000313" key="3">
    <source>
        <dbReference type="Proteomes" id="UP000316125"/>
    </source>
</evidence>
<evidence type="ECO:0000259" key="1">
    <source>
        <dbReference type="SMART" id="SM00507"/>
    </source>
</evidence>
<name>A0A4Y5YPB4_9MICO</name>
<reference evidence="2 3" key="1">
    <citation type="submission" date="2019-06" db="EMBL/GenBank/DDBJ databases">
        <title>Complete genome of Microbacterium foliorum M2.</title>
        <authorList>
            <person name="Cao G."/>
        </authorList>
    </citation>
    <scope>NUCLEOTIDE SEQUENCE [LARGE SCALE GENOMIC DNA]</scope>
    <source>
        <strain evidence="2 3">M2</strain>
    </source>
</reference>
<proteinExistence type="predicted"/>
<organism evidence="2 3">
    <name type="scientific">Microbacterium foliorum</name>
    <dbReference type="NCBI Taxonomy" id="104336"/>
    <lineage>
        <taxon>Bacteria</taxon>
        <taxon>Bacillati</taxon>
        <taxon>Actinomycetota</taxon>
        <taxon>Actinomycetes</taxon>
        <taxon>Micrococcales</taxon>
        <taxon>Microbacteriaceae</taxon>
        <taxon>Microbacterium</taxon>
    </lineage>
</organism>
<gene>
    <name evidence="2" type="ORF">FIV50_06995</name>
</gene>
<dbReference type="InterPro" id="IPR003870">
    <property type="entry name" value="DUF222"/>
</dbReference>
<dbReference type="EMBL" id="CP041040">
    <property type="protein sequence ID" value="QDE34554.1"/>
    <property type="molecule type" value="Genomic_DNA"/>
</dbReference>
<dbReference type="AlphaFoldDB" id="A0A4Y5YPB4"/>
<dbReference type="Gene3D" id="1.10.30.50">
    <property type="match status" value="1"/>
</dbReference>